<accession>A0A0F9KKZ6</accession>
<comment type="caution">
    <text evidence="2">The sequence shown here is derived from an EMBL/GenBank/DDBJ whole genome shotgun (WGS) entry which is preliminary data.</text>
</comment>
<sequence length="95" mass="11306">MWGKKKRMPTNDPEYQKKYMKEYRKSHPQGKSTSKKSSKGSKEVKSKVVKKKDSFVPKDSIEYLVNLMWRQYKNKSLNFAHLKHINAVQNFLNNL</sequence>
<feature type="compositionally biased region" description="Basic residues" evidence="1">
    <location>
        <begin position="26"/>
        <end position="39"/>
    </location>
</feature>
<protein>
    <submittedName>
        <fullName evidence="2">Uncharacterized protein</fullName>
    </submittedName>
</protein>
<evidence type="ECO:0000313" key="2">
    <source>
        <dbReference type="EMBL" id="KKM75441.1"/>
    </source>
</evidence>
<feature type="compositionally biased region" description="Basic and acidic residues" evidence="1">
    <location>
        <begin position="14"/>
        <end position="25"/>
    </location>
</feature>
<organism evidence="2">
    <name type="scientific">marine sediment metagenome</name>
    <dbReference type="NCBI Taxonomy" id="412755"/>
    <lineage>
        <taxon>unclassified sequences</taxon>
        <taxon>metagenomes</taxon>
        <taxon>ecological metagenomes</taxon>
    </lineage>
</organism>
<dbReference type="EMBL" id="LAZR01008976">
    <property type="protein sequence ID" value="KKM75441.1"/>
    <property type="molecule type" value="Genomic_DNA"/>
</dbReference>
<feature type="compositionally biased region" description="Basic and acidic residues" evidence="1">
    <location>
        <begin position="40"/>
        <end position="51"/>
    </location>
</feature>
<gene>
    <name evidence="2" type="ORF">LCGC14_1390290</name>
</gene>
<reference evidence="2" key="1">
    <citation type="journal article" date="2015" name="Nature">
        <title>Complex archaea that bridge the gap between prokaryotes and eukaryotes.</title>
        <authorList>
            <person name="Spang A."/>
            <person name="Saw J.H."/>
            <person name="Jorgensen S.L."/>
            <person name="Zaremba-Niedzwiedzka K."/>
            <person name="Martijn J."/>
            <person name="Lind A.E."/>
            <person name="van Eijk R."/>
            <person name="Schleper C."/>
            <person name="Guy L."/>
            <person name="Ettema T.J."/>
        </authorList>
    </citation>
    <scope>NUCLEOTIDE SEQUENCE</scope>
</reference>
<proteinExistence type="predicted"/>
<name>A0A0F9KKZ6_9ZZZZ</name>
<feature type="region of interest" description="Disordered" evidence="1">
    <location>
        <begin position="1"/>
        <end position="51"/>
    </location>
</feature>
<evidence type="ECO:0000256" key="1">
    <source>
        <dbReference type="SAM" id="MobiDB-lite"/>
    </source>
</evidence>
<dbReference type="AlphaFoldDB" id="A0A0F9KKZ6"/>